<organism evidence="3">
    <name type="scientific">Nonomuraea gerenzanensis</name>
    <dbReference type="NCBI Taxonomy" id="93944"/>
    <lineage>
        <taxon>Bacteria</taxon>
        <taxon>Bacillati</taxon>
        <taxon>Actinomycetota</taxon>
        <taxon>Actinomycetes</taxon>
        <taxon>Streptosporangiales</taxon>
        <taxon>Streptosporangiaceae</taxon>
        <taxon>Nonomuraea</taxon>
    </lineage>
</organism>
<sequence>MTDELETLLRAELGRAAERAPKAPPRLPSEVVARSNRRRTARTALVAGVCVVAVAVPAGLAATRGTDRGDVATSTIAPDLPPKDYTADAYRIGEAVLLDNPSQNRPISLWYARTDAGTALCVRTQDRSGGSTASCGEPLGGEAASEQGSTERFPGPATGLLLYYGTAGPEVARVTAVTSTGKLPATIHHPTGTPRGIWTVTVPSAQKVTAFEVTDAAGKPITRLERQPLAAPEASAEPVGRTLQMPGKLVAGLYETPDQTLIWKLDGRAVGRTHTLSAGGAAPGRGGPLVDMAGKPMDVELGEHGEHWFGITSDRTARVRLVFRDGTTVEATTRADPWRIGGFRLFAGTQRHSADLYRDGFRIVGYGEDGAEVWREDHPGS</sequence>
<keyword evidence="2" id="KW-1133">Transmembrane helix</keyword>
<evidence type="ECO:0000256" key="1">
    <source>
        <dbReference type="SAM" id="MobiDB-lite"/>
    </source>
</evidence>
<evidence type="ECO:0000313" key="3">
    <source>
        <dbReference type="EMBL" id="SBO96930.1"/>
    </source>
</evidence>
<dbReference type="AlphaFoldDB" id="A0A1M4EDN7"/>
<dbReference type="RefSeq" id="WP_225265724.1">
    <property type="nucleotide sequence ID" value="NZ_CP084058.1"/>
</dbReference>
<gene>
    <name evidence="3" type="ORF">BN4615_P6446</name>
</gene>
<keyword evidence="2" id="KW-0812">Transmembrane</keyword>
<proteinExistence type="predicted"/>
<keyword evidence="2" id="KW-0472">Membrane</keyword>
<name>A0A1M4EDN7_9ACTN</name>
<dbReference type="EMBL" id="LT559118">
    <property type="protein sequence ID" value="SBO96930.1"/>
    <property type="molecule type" value="Genomic_DNA"/>
</dbReference>
<evidence type="ECO:0000256" key="2">
    <source>
        <dbReference type="SAM" id="Phobius"/>
    </source>
</evidence>
<protein>
    <submittedName>
        <fullName evidence="3">Uncharacterized protein</fullName>
    </submittedName>
</protein>
<reference evidence="3" key="1">
    <citation type="submission" date="2016-04" db="EMBL/GenBank/DDBJ databases">
        <authorList>
            <person name="Evans L.H."/>
            <person name="Alamgir A."/>
            <person name="Owens N."/>
            <person name="Weber N.D."/>
            <person name="Virtaneva K."/>
            <person name="Barbian K."/>
            <person name="Babar A."/>
            <person name="Rosenke K."/>
        </authorList>
    </citation>
    <scope>NUCLEOTIDE SEQUENCE</scope>
    <source>
        <strain evidence="3">Nono1</strain>
    </source>
</reference>
<feature type="transmembrane region" description="Helical" evidence="2">
    <location>
        <begin position="44"/>
        <end position="62"/>
    </location>
</feature>
<feature type="region of interest" description="Disordered" evidence="1">
    <location>
        <begin position="126"/>
        <end position="152"/>
    </location>
</feature>
<accession>A0A1M4EDN7</accession>